<feature type="transmembrane region" description="Helical" evidence="10">
    <location>
        <begin position="258"/>
        <end position="277"/>
    </location>
</feature>
<gene>
    <name evidence="12" type="ORF">CPELLU_LOCUS7575</name>
</gene>
<comment type="similarity">
    <text evidence="2">Belongs to the steroid 5-alpha reductase family.</text>
</comment>
<dbReference type="OrthoDB" id="540503at2759"/>
<dbReference type="InterPro" id="IPR000626">
    <property type="entry name" value="Ubiquitin-like_dom"/>
</dbReference>
<dbReference type="SUPFAM" id="SSF54236">
    <property type="entry name" value="Ubiquitin-like"/>
    <property type="match status" value="1"/>
</dbReference>
<dbReference type="InterPro" id="IPR001104">
    <property type="entry name" value="3-oxo-5_a-steroid_4-DH_C"/>
</dbReference>
<evidence type="ECO:0000256" key="1">
    <source>
        <dbReference type="ARBA" id="ARBA00004477"/>
    </source>
</evidence>
<keyword evidence="3" id="KW-0444">Lipid biosynthesis</keyword>
<evidence type="ECO:0000313" key="12">
    <source>
        <dbReference type="EMBL" id="CAG8613653.1"/>
    </source>
</evidence>
<evidence type="ECO:0000256" key="5">
    <source>
        <dbReference type="ARBA" id="ARBA00022857"/>
    </source>
</evidence>
<dbReference type="PANTHER" id="PTHR10556:SF28">
    <property type="entry name" value="VERY-LONG-CHAIN ENOYL-COA REDUCTASE"/>
    <property type="match status" value="1"/>
</dbReference>
<evidence type="ECO:0000256" key="9">
    <source>
        <dbReference type="ARBA" id="ARBA00023136"/>
    </source>
</evidence>
<keyword evidence="9 10" id="KW-0472">Membrane</keyword>
<dbReference type="PANTHER" id="PTHR10556">
    <property type="entry name" value="3-OXO-5-ALPHA-STEROID 4-DEHYDROGENASE"/>
    <property type="match status" value="1"/>
</dbReference>
<dbReference type="EMBL" id="CAJVQA010005121">
    <property type="protein sequence ID" value="CAG8613653.1"/>
    <property type="molecule type" value="Genomic_DNA"/>
</dbReference>
<dbReference type="GO" id="GO:0005789">
    <property type="term" value="C:endoplasmic reticulum membrane"/>
    <property type="evidence" value="ECO:0007669"/>
    <property type="project" value="UniProtKB-SubCell"/>
</dbReference>
<evidence type="ECO:0000256" key="10">
    <source>
        <dbReference type="SAM" id="Phobius"/>
    </source>
</evidence>
<sequence length="302" mass="35557">MQISISFRSGKSQKPPITIDLPEDSTVDYLKKEIHKKEKKFYPDRQRLSFNEKVLQEGKALKDYDIKDGNTISLKDLGPQISWKMVFVIEYLGPLIIHPIFYHFGSQIYGENFEHTNLLSHDRFTYYMIMAHFLKREIETLFVHRFSHGTMPFMNVFKNSFHYHALSGINLAYWTYGPWNASGTSSSERPEWYIWACTAVFVYAQISNFSTHITLRNLRPPGTRVRKIPYGYGFGLVSCPNYFFETIAWISICALTKSYAALLFIIAGFYYMYLWAIKKHKTYRKEFKDYPKNRKAIIPFLV</sequence>
<proteinExistence type="inferred from homology"/>
<accession>A0A9N9GIW4</accession>
<dbReference type="Pfam" id="PF02544">
    <property type="entry name" value="Steroid_dh"/>
    <property type="match status" value="1"/>
</dbReference>
<dbReference type="PROSITE" id="PS50244">
    <property type="entry name" value="S5A_REDUCTASE"/>
    <property type="match status" value="1"/>
</dbReference>
<keyword evidence="4 10" id="KW-0812">Transmembrane</keyword>
<dbReference type="GO" id="GO:0016627">
    <property type="term" value="F:oxidoreductase activity, acting on the CH-CH group of donors"/>
    <property type="evidence" value="ECO:0007669"/>
    <property type="project" value="InterPro"/>
</dbReference>
<reference evidence="12" key="1">
    <citation type="submission" date="2021-06" db="EMBL/GenBank/DDBJ databases">
        <authorList>
            <person name="Kallberg Y."/>
            <person name="Tangrot J."/>
            <person name="Rosling A."/>
        </authorList>
    </citation>
    <scope>NUCLEOTIDE SEQUENCE</scope>
    <source>
        <strain evidence="12">FL966</strain>
    </source>
</reference>
<feature type="transmembrane region" description="Helical" evidence="10">
    <location>
        <begin position="230"/>
        <end position="252"/>
    </location>
</feature>
<dbReference type="AlphaFoldDB" id="A0A9N9GIW4"/>
<dbReference type="Proteomes" id="UP000789759">
    <property type="component" value="Unassembled WGS sequence"/>
</dbReference>
<dbReference type="Gene3D" id="1.20.120.1630">
    <property type="match status" value="1"/>
</dbReference>
<dbReference type="Gene3D" id="3.10.20.90">
    <property type="entry name" value="Phosphatidylinositol 3-kinase Catalytic Subunit, Chain A, domain 1"/>
    <property type="match status" value="1"/>
</dbReference>
<comment type="subcellular location">
    <subcellularLocation>
        <location evidence="1">Endoplasmic reticulum membrane</location>
        <topology evidence="1">Multi-pass membrane protein</topology>
    </subcellularLocation>
</comment>
<name>A0A9N9GIW4_9GLOM</name>
<keyword evidence="13" id="KW-1185">Reference proteome</keyword>
<dbReference type="InterPro" id="IPR039357">
    <property type="entry name" value="SRD5A/TECR"/>
</dbReference>
<evidence type="ECO:0000256" key="7">
    <source>
        <dbReference type="ARBA" id="ARBA00023002"/>
    </source>
</evidence>
<keyword evidence="7" id="KW-0560">Oxidoreductase</keyword>
<feature type="transmembrane region" description="Helical" evidence="10">
    <location>
        <begin position="192"/>
        <end position="209"/>
    </location>
</feature>
<evidence type="ECO:0000259" key="11">
    <source>
        <dbReference type="PROSITE" id="PS50053"/>
    </source>
</evidence>
<comment type="caution">
    <text evidence="12">The sequence shown here is derived from an EMBL/GenBank/DDBJ whole genome shotgun (WGS) entry which is preliminary data.</text>
</comment>
<evidence type="ECO:0000256" key="8">
    <source>
        <dbReference type="ARBA" id="ARBA00023098"/>
    </source>
</evidence>
<keyword evidence="5" id="KW-0521">NADP</keyword>
<keyword evidence="8" id="KW-0443">Lipid metabolism</keyword>
<dbReference type="Pfam" id="PF00240">
    <property type="entry name" value="ubiquitin"/>
    <property type="match status" value="1"/>
</dbReference>
<organism evidence="12 13">
    <name type="scientific">Cetraspora pellucida</name>
    <dbReference type="NCBI Taxonomy" id="1433469"/>
    <lineage>
        <taxon>Eukaryota</taxon>
        <taxon>Fungi</taxon>
        <taxon>Fungi incertae sedis</taxon>
        <taxon>Mucoromycota</taxon>
        <taxon>Glomeromycotina</taxon>
        <taxon>Glomeromycetes</taxon>
        <taxon>Diversisporales</taxon>
        <taxon>Gigasporaceae</taxon>
        <taxon>Cetraspora</taxon>
    </lineage>
</organism>
<dbReference type="GO" id="GO:0042761">
    <property type="term" value="P:very long-chain fatty acid biosynthetic process"/>
    <property type="evidence" value="ECO:0007669"/>
    <property type="project" value="TreeGrafter"/>
</dbReference>
<dbReference type="PROSITE" id="PS50053">
    <property type="entry name" value="UBIQUITIN_2"/>
    <property type="match status" value="1"/>
</dbReference>
<evidence type="ECO:0000256" key="3">
    <source>
        <dbReference type="ARBA" id="ARBA00022516"/>
    </source>
</evidence>
<dbReference type="InterPro" id="IPR029071">
    <property type="entry name" value="Ubiquitin-like_domsf"/>
</dbReference>
<dbReference type="SMART" id="SM00213">
    <property type="entry name" value="UBQ"/>
    <property type="match status" value="1"/>
</dbReference>
<evidence type="ECO:0000256" key="6">
    <source>
        <dbReference type="ARBA" id="ARBA00022989"/>
    </source>
</evidence>
<evidence type="ECO:0000256" key="2">
    <source>
        <dbReference type="ARBA" id="ARBA00007742"/>
    </source>
</evidence>
<evidence type="ECO:0000313" key="13">
    <source>
        <dbReference type="Proteomes" id="UP000789759"/>
    </source>
</evidence>
<feature type="domain" description="Ubiquitin-like" evidence="11">
    <location>
        <begin position="1"/>
        <end position="74"/>
    </location>
</feature>
<keyword evidence="6 10" id="KW-1133">Transmembrane helix</keyword>
<evidence type="ECO:0000256" key="4">
    <source>
        <dbReference type="ARBA" id="ARBA00022692"/>
    </source>
</evidence>
<protein>
    <submittedName>
        <fullName evidence="12">17822_t:CDS:1</fullName>
    </submittedName>
</protein>